<dbReference type="EC" id="3.4.21.1" evidence="8"/>
<dbReference type="PROSITE" id="PS00134">
    <property type="entry name" value="TRYPSIN_HIS"/>
    <property type="match status" value="1"/>
</dbReference>
<reference evidence="14 15" key="1">
    <citation type="journal article" date="2024" name="Ann. Entomol. Soc. Am.">
        <title>Genomic analyses of the southern and eastern yellowjacket wasps (Hymenoptera: Vespidae) reveal evolutionary signatures of social life.</title>
        <authorList>
            <person name="Catto M.A."/>
            <person name="Caine P.B."/>
            <person name="Orr S.E."/>
            <person name="Hunt B.G."/>
            <person name="Goodisman M.A.D."/>
        </authorList>
    </citation>
    <scope>NUCLEOTIDE SEQUENCE [LARGE SCALE GENOMIC DNA]</scope>
    <source>
        <strain evidence="14">233</strain>
        <tissue evidence="14">Head and thorax</tissue>
    </source>
</reference>
<dbReference type="Gene3D" id="2.40.10.10">
    <property type="entry name" value="Trypsin-like serine proteases"/>
    <property type="match status" value="1"/>
</dbReference>
<evidence type="ECO:0000313" key="15">
    <source>
        <dbReference type="Proteomes" id="UP001607302"/>
    </source>
</evidence>
<feature type="chain" id="PRO_5044848079" description="Chymotrypsin-2" evidence="12">
    <location>
        <begin position="19"/>
        <end position="269"/>
    </location>
</feature>
<comment type="similarity">
    <text evidence="7">Belongs to the peptidase S1 family. CLIP subfamily.</text>
</comment>
<dbReference type="InterPro" id="IPR018114">
    <property type="entry name" value="TRYPSIN_HIS"/>
</dbReference>
<evidence type="ECO:0000256" key="10">
    <source>
        <dbReference type="ARBA" id="ARBA00075128"/>
    </source>
</evidence>
<comment type="subcellular location">
    <subcellularLocation>
        <location evidence="1">Secreted</location>
        <location evidence="1">Extracellular space</location>
    </subcellularLocation>
</comment>
<evidence type="ECO:0000259" key="13">
    <source>
        <dbReference type="PROSITE" id="PS50240"/>
    </source>
</evidence>
<protein>
    <recommendedName>
        <fullName evidence="9">Chymotrypsin-2</fullName>
        <ecNumber evidence="8">3.4.21.1</ecNumber>
    </recommendedName>
    <alternativeName>
        <fullName evidence="10">Chymotrypsin II</fullName>
    </alternativeName>
</protein>
<keyword evidence="6" id="KW-1015">Disulfide bond</keyword>
<dbReference type="EMBL" id="JAUDFV010000152">
    <property type="protein sequence ID" value="KAL2717986.1"/>
    <property type="molecule type" value="Genomic_DNA"/>
</dbReference>
<accession>A0ABD2ABK0</accession>
<feature type="signal peptide" evidence="12">
    <location>
        <begin position="1"/>
        <end position="18"/>
    </location>
</feature>
<keyword evidence="5 11" id="KW-0720">Serine protease</keyword>
<name>A0ABD2ABK0_VESSQ</name>
<dbReference type="PROSITE" id="PS51257">
    <property type="entry name" value="PROKAR_LIPOPROTEIN"/>
    <property type="match status" value="1"/>
</dbReference>
<evidence type="ECO:0000313" key="14">
    <source>
        <dbReference type="EMBL" id="KAL2717986.1"/>
    </source>
</evidence>
<dbReference type="FunFam" id="2.40.10.10:FF:000047">
    <property type="entry name" value="Trypsin eta"/>
    <property type="match status" value="1"/>
</dbReference>
<dbReference type="PROSITE" id="PS50240">
    <property type="entry name" value="TRYPSIN_DOM"/>
    <property type="match status" value="1"/>
</dbReference>
<keyword evidence="2" id="KW-0964">Secreted</keyword>
<evidence type="ECO:0000256" key="2">
    <source>
        <dbReference type="ARBA" id="ARBA00022525"/>
    </source>
</evidence>
<dbReference type="InterPro" id="IPR051487">
    <property type="entry name" value="Ser/Thr_Proteases_Immune/Dev"/>
</dbReference>
<sequence length="269" mass="28809">MLAKSVLAIILVIQACWASPLSPRITGGNNAEAGQFPYQVSVRWSLRPLFNAKHICGGSVLSKNYVLTAGHCVLKFGSYSVAAGKHYLLRSEETEQVVDVIKTIVHEDYKGGIAQHDIALLKLKTPLNLNNRVAVVAIPAQNEKNTGNAVLTGWGSVSTKIRPVLPSVLQTAVVPLLDNNECLAKLRSVKSIIGKKPELFPTQVCSGAGNNENLSACSGDSGGPLVQFVNKVPVQVGVVSWGTYPCGHGLPSVYTRVSSYVNWIKEHAT</sequence>
<dbReference type="PROSITE" id="PS00135">
    <property type="entry name" value="TRYPSIN_SER"/>
    <property type="match status" value="1"/>
</dbReference>
<dbReference type="SUPFAM" id="SSF50494">
    <property type="entry name" value="Trypsin-like serine proteases"/>
    <property type="match status" value="1"/>
</dbReference>
<keyword evidence="15" id="KW-1185">Reference proteome</keyword>
<evidence type="ECO:0000256" key="11">
    <source>
        <dbReference type="RuleBase" id="RU363034"/>
    </source>
</evidence>
<evidence type="ECO:0000256" key="8">
    <source>
        <dbReference type="ARBA" id="ARBA00044036"/>
    </source>
</evidence>
<dbReference type="Proteomes" id="UP001607302">
    <property type="component" value="Unassembled WGS sequence"/>
</dbReference>
<dbReference type="GO" id="GO:0004252">
    <property type="term" value="F:serine-type endopeptidase activity"/>
    <property type="evidence" value="ECO:0007669"/>
    <property type="project" value="UniProtKB-EC"/>
</dbReference>
<dbReference type="InterPro" id="IPR033116">
    <property type="entry name" value="TRYPSIN_SER"/>
</dbReference>
<dbReference type="PRINTS" id="PR00722">
    <property type="entry name" value="CHYMOTRYPSIN"/>
</dbReference>
<dbReference type="InterPro" id="IPR001254">
    <property type="entry name" value="Trypsin_dom"/>
</dbReference>
<proteinExistence type="inferred from homology"/>
<dbReference type="InterPro" id="IPR009003">
    <property type="entry name" value="Peptidase_S1_PA"/>
</dbReference>
<dbReference type="InterPro" id="IPR001314">
    <property type="entry name" value="Peptidase_S1A"/>
</dbReference>
<dbReference type="Pfam" id="PF00089">
    <property type="entry name" value="Trypsin"/>
    <property type="match status" value="1"/>
</dbReference>
<keyword evidence="12" id="KW-0732">Signal</keyword>
<keyword evidence="4 11" id="KW-0378">Hydrolase</keyword>
<dbReference type="AlphaFoldDB" id="A0ABD2ABK0"/>
<evidence type="ECO:0000256" key="9">
    <source>
        <dbReference type="ARBA" id="ARBA00074500"/>
    </source>
</evidence>
<evidence type="ECO:0000256" key="5">
    <source>
        <dbReference type="ARBA" id="ARBA00022825"/>
    </source>
</evidence>
<dbReference type="GO" id="GO:0016485">
    <property type="term" value="P:protein processing"/>
    <property type="evidence" value="ECO:0007669"/>
    <property type="project" value="UniProtKB-ARBA"/>
</dbReference>
<organism evidence="14 15">
    <name type="scientific">Vespula squamosa</name>
    <name type="common">Southern yellow jacket</name>
    <name type="synonym">Wasp</name>
    <dbReference type="NCBI Taxonomy" id="30214"/>
    <lineage>
        <taxon>Eukaryota</taxon>
        <taxon>Metazoa</taxon>
        <taxon>Ecdysozoa</taxon>
        <taxon>Arthropoda</taxon>
        <taxon>Hexapoda</taxon>
        <taxon>Insecta</taxon>
        <taxon>Pterygota</taxon>
        <taxon>Neoptera</taxon>
        <taxon>Endopterygota</taxon>
        <taxon>Hymenoptera</taxon>
        <taxon>Apocrita</taxon>
        <taxon>Aculeata</taxon>
        <taxon>Vespoidea</taxon>
        <taxon>Vespidae</taxon>
        <taxon>Vespinae</taxon>
        <taxon>Vespula</taxon>
    </lineage>
</organism>
<dbReference type="SMART" id="SM00020">
    <property type="entry name" value="Tryp_SPc"/>
    <property type="match status" value="1"/>
</dbReference>
<evidence type="ECO:0000256" key="7">
    <source>
        <dbReference type="ARBA" id="ARBA00024195"/>
    </source>
</evidence>
<evidence type="ECO:0000256" key="4">
    <source>
        <dbReference type="ARBA" id="ARBA00022801"/>
    </source>
</evidence>
<dbReference type="GO" id="GO:0005576">
    <property type="term" value="C:extracellular region"/>
    <property type="evidence" value="ECO:0007669"/>
    <property type="project" value="UniProtKB-SubCell"/>
</dbReference>
<evidence type="ECO:0000256" key="12">
    <source>
        <dbReference type="SAM" id="SignalP"/>
    </source>
</evidence>
<gene>
    <name evidence="14" type="ORF">V1478_011862</name>
</gene>
<dbReference type="PANTHER" id="PTHR24256">
    <property type="entry name" value="TRYPTASE-RELATED"/>
    <property type="match status" value="1"/>
</dbReference>
<evidence type="ECO:0000256" key="6">
    <source>
        <dbReference type="ARBA" id="ARBA00023157"/>
    </source>
</evidence>
<comment type="caution">
    <text evidence="14">The sequence shown here is derived from an EMBL/GenBank/DDBJ whole genome shotgun (WGS) entry which is preliminary data.</text>
</comment>
<evidence type="ECO:0000256" key="3">
    <source>
        <dbReference type="ARBA" id="ARBA00022670"/>
    </source>
</evidence>
<keyword evidence="3 11" id="KW-0645">Protease</keyword>
<feature type="domain" description="Peptidase S1" evidence="13">
    <location>
        <begin position="25"/>
        <end position="269"/>
    </location>
</feature>
<evidence type="ECO:0000256" key="1">
    <source>
        <dbReference type="ARBA" id="ARBA00004239"/>
    </source>
</evidence>
<dbReference type="InterPro" id="IPR043504">
    <property type="entry name" value="Peptidase_S1_PA_chymotrypsin"/>
</dbReference>
<dbReference type="CDD" id="cd00190">
    <property type="entry name" value="Tryp_SPc"/>
    <property type="match status" value="1"/>
</dbReference>